<keyword evidence="4" id="KW-0808">Transferase</keyword>
<dbReference type="RefSeq" id="WP_108948289.1">
    <property type="nucleotide sequence ID" value="NZ_CP022187.1"/>
</dbReference>
<dbReference type="Gene3D" id="1.10.287.130">
    <property type="match status" value="1"/>
</dbReference>
<dbReference type="Pfam" id="PF00512">
    <property type="entry name" value="HisKA"/>
    <property type="match status" value="1"/>
</dbReference>
<dbReference type="KEGG" id="acom:CEW83_04630"/>
<evidence type="ECO:0000256" key="2">
    <source>
        <dbReference type="ARBA" id="ARBA00012438"/>
    </source>
</evidence>
<dbReference type="InterPro" id="IPR036890">
    <property type="entry name" value="HATPase_C_sf"/>
</dbReference>
<dbReference type="InterPro" id="IPR011623">
    <property type="entry name" value="7TMR_DISM_rcpt_extracell_dom1"/>
</dbReference>
<dbReference type="PRINTS" id="PR00344">
    <property type="entry name" value="BCTRLSENSOR"/>
</dbReference>
<name>A0A2U8GN34_9RHOO</name>
<feature type="transmembrane region" description="Helical" evidence="7">
    <location>
        <begin position="366"/>
        <end position="386"/>
    </location>
</feature>
<dbReference type="InterPro" id="IPR050736">
    <property type="entry name" value="Sensor_HK_Regulatory"/>
</dbReference>
<feature type="transmembrane region" description="Helical" evidence="7">
    <location>
        <begin position="251"/>
        <end position="270"/>
    </location>
</feature>
<dbReference type="AlphaFoldDB" id="A0A2U8GN34"/>
<keyword evidence="10" id="KW-1185">Reference proteome</keyword>
<evidence type="ECO:0000256" key="3">
    <source>
        <dbReference type="ARBA" id="ARBA00022553"/>
    </source>
</evidence>
<keyword evidence="7" id="KW-0472">Membrane</keyword>
<evidence type="ECO:0000259" key="8">
    <source>
        <dbReference type="PROSITE" id="PS50109"/>
    </source>
</evidence>
<feature type="transmembrane region" description="Helical" evidence="7">
    <location>
        <begin position="217"/>
        <end position="239"/>
    </location>
</feature>
<dbReference type="Proteomes" id="UP000244930">
    <property type="component" value="Chromosome"/>
</dbReference>
<keyword evidence="6" id="KW-0902">Two-component regulatory system</keyword>
<keyword evidence="3" id="KW-0597">Phosphoprotein</keyword>
<dbReference type="EC" id="2.7.13.3" evidence="2"/>
<evidence type="ECO:0000256" key="5">
    <source>
        <dbReference type="ARBA" id="ARBA00022777"/>
    </source>
</evidence>
<dbReference type="SMART" id="SM00388">
    <property type="entry name" value="HisKA"/>
    <property type="match status" value="1"/>
</dbReference>
<evidence type="ECO:0000256" key="7">
    <source>
        <dbReference type="SAM" id="Phobius"/>
    </source>
</evidence>
<dbReference type="PROSITE" id="PS50109">
    <property type="entry name" value="HIS_KIN"/>
    <property type="match status" value="1"/>
</dbReference>
<sequence>MSQGQLASFRPSFALIRTLIFCLALLPALALAQAGEPVALAVLVDPDGTETIERISTPARAHEFVEVTNGFSAGYTRKVHWFRFTLGASTHDNAPILLVAHPPYLDDLRLFVPDSTRPNGFEVRRAGDHLPFSAREIPYRGFVFALRPDLEQSQTYYMRLETSSTSVLSLTRWTPKDFQDSATLEYGLFGLFYGVIVMIILVNLWPSLWRTEAVFRYYLIYLGTTVLNVLSANGFVGQYLLPKMPLLADSWTSVSTMLVLASAARFYQLVLEVTDKNPALHIFYRFMSWFPLLGIPVALMGYYTEAVRIGMTLVVALTLISLYRSLSLVRSRRAGATFVALACASGLFGSLAGVLTLLGILPGNFWLLHGFQAGTLGTVLAFHLALSARFRTQEQEHRNALERAARAEISAEQAHSARTQQQQFMAMLSHELRTPLAMIQGAAHGLKLLDANAKPEATKRHGRIQRGIDRITDMLNQLLTSDRVDDEGLVAQIEETDLTEACRQVVNGLESRQRVQFNAGFGIRARVDIALFQIVVGNLLDNALKYSPAGSPVALSVVESENAVHVRVDDHGKGVPEELVKNLFLRYIRGSSLGDIPGTGLGLYIVRKIARLHGGEVCLERNAHGGCCFRVTFPRQPVADSPNS</sequence>
<dbReference type="SMART" id="SM00387">
    <property type="entry name" value="HATPase_c"/>
    <property type="match status" value="1"/>
</dbReference>
<feature type="transmembrane region" description="Helical" evidence="7">
    <location>
        <begin position="338"/>
        <end position="360"/>
    </location>
</feature>
<keyword evidence="5" id="KW-0418">Kinase</keyword>
<dbReference type="InterPro" id="IPR036097">
    <property type="entry name" value="HisK_dim/P_sf"/>
</dbReference>
<evidence type="ECO:0000313" key="9">
    <source>
        <dbReference type="EMBL" id="AWI74583.1"/>
    </source>
</evidence>
<reference evidence="9 10" key="1">
    <citation type="submission" date="2017-06" db="EMBL/GenBank/DDBJ databases">
        <title>Azoarcus.</title>
        <authorList>
            <person name="Woo J.-H."/>
            <person name="Kim H.-S."/>
        </authorList>
    </citation>
    <scope>NUCLEOTIDE SEQUENCE [LARGE SCALE GENOMIC DNA]</scope>
    <source>
        <strain evidence="9 10">TSPY31</strain>
    </source>
</reference>
<feature type="transmembrane region" description="Helical" evidence="7">
    <location>
        <begin position="186"/>
        <end position="205"/>
    </location>
</feature>
<evidence type="ECO:0000256" key="1">
    <source>
        <dbReference type="ARBA" id="ARBA00000085"/>
    </source>
</evidence>
<keyword evidence="7" id="KW-0812">Transmembrane</keyword>
<dbReference type="CDD" id="cd00082">
    <property type="entry name" value="HisKA"/>
    <property type="match status" value="1"/>
</dbReference>
<accession>A0A2U8GN34</accession>
<dbReference type="PANTHER" id="PTHR43711:SF26">
    <property type="entry name" value="SENSOR HISTIDINE KINASE RCSC"/>
    <property type="match status" value="1"/>
</dbReference>
<gene>
    <name evidence="9" type="ORF">CEW83_04630</name>
</gene>
<proteinExistence type="predicted"/>
<dbReference type="InterPro" id="IPR011622">
    <property type="entry name" value="7TMR_DISM_rcpt_extracell_dom2"/>
</dbReference>
<evidence type="ECO:0000256" key="6">
    <source>
        <dbReference type="ARBA" id="ARBA00023012"/>
    </source>
</evidence>
<dbReference type="Gene3D" id="3.30.565.10">
    <property type="entry name" value="Histidine kinase-like ATPase, C-terminal domain"/>
    <property type="match status" value="1"/>
</dbReference>
<keyword evidence="7" id="KW-1133">Transmembrane helix</keyword>
<dbReference type="InterPro" id="IPR004358">
    <property type="entry name" value="Sig_transdc_His_kin-like_C"/>
</dbReference>
<comment type="catalytic activity">
    <reaction evidence="1">
        <text>ATP + protein L-histidine = ADP + protein N-phospho-L-histidine.</text>
        <dbReference type="EC" id="2.7.13.3"/>
    </reaction>
</comment>
<protein>
    <recommendedName>
        <fullName evidence="2">histidine kinase</fullName>
        <ecNumber evidence="2">2.7.13.3</ecNumber>
    </recommendedName>
</protein>
<dbReference type="GO" id="GO:0000155">
    <property type="term" value="F:phosphorelay sensor kinase activity"/>
    <property type="evidence" value="ECO:0007669"/>
    <property type="project" value="InterPro"/>
</dbReference>
<dbReference type="Pfam" id="PF07696">
    <property type="entry name" value="7TMR-DISMED2"/>
    <property type="match status" value="1"/>
</dbReference>
<dbReference type="Pfam" id="PF07695">
    <property type="entry name" value="7TMR-DISM_7TM"/>
    <property type="match status" value="1"/>
</dbReference>
<dbReference type="Gene3D" id="2.60.40.2380">
    <property type="match status" value="1"/>
</dbReference>
<dbReference type="InterPro" id="IPR005467">
    <property type="entry name" value="His_kinase_dom"/>
</dbReference>
<dbReference type="SUPFAM" id="SSF47384">
    <property type="entry name" value="Homodimeric domain of signal transducing histidine kinase"/>
    <property type="match status" value="1"/>
</dbReference>
<dbReference type="PANTHER" id="PTHR43711">
    <property type="entry name" value="TWO-COMPONENT HISTIDINE KINASE"/>
    <property type="match status" value="1"/>
</dbReference>
<dbReference type="SUPFAM" id="SSF55874">
    <property type="entry name" value="ATPase domain of HSP90 chaperone/DNA topoisomerase II/histidine kinase"/>
    <property type="match status" value="1"/>
</dbReference>
<dbReference type="CDD" id="cd00075">
    <property type="entry name" value="HATPase"/>
    <property type="match status" value="1"/>
</dbReference>
<feature type="domain" description="Histidine kinase" evidence="8">
    <location>
        <begin position="427"/>
        <end position="637"/>
    </location>
</feature>
<dbReference type="InterPro" id="IPR003661">
    <property type="entry name" value="HisK_dim/P_dom"/>
</dbReference>
<dbReference type="EMBL" id="CP022187">
    <property type="protein sequence ID" value="AWI74583.1"/>
    <property type="molecule type" value="Genomic_DNA"/>
</dbReference>
<evidence type="ECO:0000256" key="4">
    <source>
        <dbReference type="ARBA" id="ARBA00022679"/>
    </source>
</evidence>
<evidence type="ECO:0000313" key="10">
    <source>
        <dbReference type="Proteomes" id="UP000244930"/>
    </source>
</evidence>
<dbReference type="InterPro" id="IPR003594">
    <property type="entry name" value="HATPase_dom"/>
</dbReference>
<dbReference type="Pfam" id="PF02518">
    <property type="entry name" value="HATPase_c"/>
    <property type="match status" value="1"/>
</dbReference>
<feature type="transmembrane region" description="Helical" evidence="7">
    <location>
        <begin position="282"/>
        <end position="303"/>
    </location>
</feature>
<organism evidence="9 10">
    <name type="scientific">Parazoarcus communis</name>
    <dbReference type="NCBI Taxonomy" id="41977"/>
    <lineage>
        <taxon>Bacteria</taxon>
        <taxon>Pseudomonadati</taxon>
        <taxon>Pseudomonadota</taxon>
        <taxon>Betaproteobacteria</taxon>
        <taxon>Rhodocyclales</taxon>
        <taxon>Zoogloeaceae</taxon>
        <taxon>Parazoarcus</taxon>
    </lineage>
</organism>
<feature type="transmembrane region" description="Helical" evidence="7">
    <location>
        <begin position="309"/>
        <end position="326"/>
    </location>
</feature>